<comment type="subunit">
    <text evidence="1">Homotetramer.</text>
</comment>
<organism evidence="13 14">
    <name type="scientific">Camelus ferus</name>
    <name type="common">Wild bactrian camel</name>
    <name type="synonym">Camelus bactrianus ferus</name>
    <dbReference type="NCBI Taxonomy" id="419612"/>
    <lineage>
        <taxon>Eukaryota</taxon>
        <taxon>Metazoa</taxon>
        <taxon>Chordata</taxon>
        <taxon>Craniata</taxon>
        <taxon>Vertebrata</taxon>
        <taxon>Euteleostomi</taxon>
        <taxon>Mammalia</taxon>
        <taxon>Eutheria</taxon>
        <taxon>Laurasiatheria</taxon>
        <taxon>Artiodactyla</taxon>
        <taxon>Tylopoda</taxon>
        <taxon>Camelidae</taxon>
        <taxon>Camelus</taxon>
    </lineage>
</organism>
<dbReference type="PANTHER" id="PTHR24253:SF159">
    <property type="entry name" value="SERINE PROTEASE 42"/>
    <property type="match status" value="1"/>
</dbReference>
<sequence>MITCTRSRGNIRGSGFHHTAPRHLALVPSCAGAPGTFVLSHVVCLGTVACLRRHRSRAPARTAPRPTAVMAAARSGPRAGPGEPWPLAPSLLRLLLLLLPPARVAAAAHRHARAEGIAWRRGVACGQRHVQGKVVGGTDAPEKKWPWQVSLHYAGFHTCGGSIIDEYWVLSAAHCFDRERNIEAFDVYVGLVDLRVPGNHTQWFEVHKVILHPTHKLYHPVGGDIALVQLKSRIVLSDSVLPICIAPTDVKLWNLSCWATGWGFISQQGDTSDKLQEVQQPLVPAPLCQLLYGDTSHVLPDMLCAGDLRDVKTVCEGDSGGPLVCELNHTWTQIGVVSWGRGCSYPMYPAVYARVSYFSKWIHYHIEHTPMPLQPLPALSSPLGAAVSVLVTMLAVLSMI</sequence>
<evidence type="ECO:0000256" key="2">
    <source>
        <dbReference type="ARBA" id="ARBA00022670"/>
    </source>
</evidence>
<evidence type="ECO:0000313" key="13">
    <source>
        <dbReference type="Proteomes" id="UP000694856"/>
    </source>
</evidence>
<dbReference type="InterPro" id="IPR009003">
    <property type="entry name" value="Peptidase_S1_PA"/>
</dbReference>
<dbReference type="GO" id="GO:0006508">
    <property type="term" value="P:proteolysis"/>
    <property type="evidence" value="ECO:0007669"/>
    <property type="project" value="UniProtKB-KW"/>
</dbReference>
<dbReference type="Gene3D" id="2.40.10.10">
    <property type="entry name" value="Trypsin-like serine proteases"/>
    <property type="match status" value="1"/>
</dbReference>
<name>A0A8B8SSP6_CAMFR</name>
<accession>A0A8B8SSP6</accession>
<evidence type="ECO:0000256" key="5">
    <source>
        <dbReference type="ARBA" id="ARBA00023157"/>
    </source>
</evidence>
<evidence type="ECO:0000259" key="12">
    <source>
        <dbReference type="PROSITE" id="PS50240"/>
    </source>
</evidence>
<evidence type="ECO:0000256" key="1">
    <source>
        <dbReference type="ARBA" id="ARBA00011881"/>
    </source>
</evidence>
<dbReference type="EC" id="3.4.21.59" evidence="9"/>
<dbReference type="GO" id="GO:0004252">
    <property type="term" value="F:serine-type endopeptidase activity"/>
    <property type="evidence" value="ECO:0007669"/>
    <property type="project" value="UniProtKB-EC"/>
</dbReference>
<dbReference type="FunFam" id="2.40.10.10:FF:000039">
    <property type="entry name" value="Brain-specific serine protease 4"/>
    <property type="match status" value="1"/>
</dbReference>
<comment type="function">
    <text evidence="8">Tryptase is the major neutral protease present in mast cells and is secreted upon the coupled activation-degranulation response of this cell type.</text>
</comment>
<evidence type="ECO:0000256" key="4">
    <source>
        <dbReference type="ARBA" id="ARBA00022801"/>
    </source>
</evidence>
<dbReference type="InterPro" id="IPR033116">
    <property type="entry name" value="TRYPSIN_SER"/>
</dbReference>
<dbReference type="CDD" id="cd00190">
    <property type="entry name" value="Tryp_SPc"/>
    <property type="match status" value="1"/>
</dbReference>
<gene>
    <name evidence="14" type="primary">PRSS38</name>
</gene>
<keyword evidence="5" id="KW-1015">Disulfide bond</keyword>
<reference evidence="14" key="1">
    <citation type="submission" date="2025-08" db="UniProtKB">
        <authorList>
            <consortium name="RefSeq"/>
        </authorList>
    </citation>
    <scope>IDENTIFICATION</scope>
    <source>
        <tissue evidence="14">Ear skin</tissue>
    </source>
</reference>
<comment type="catalytic activity">
    <reaction evidence="7">
        <text>Preferential cleavage: Arg-|-Xaa, Lys-|-Xaa, but with more restricted specificity than trypsin.</text>
        <dbReference type="EC" id="3.4.21.59"/>
    </reaction>
</comment>
<dbReference type="InterPro" id="IPR043504">
    <property type="entry name" value="Peptidase_S1_PA_chymotrypsin"/>
</dbReference>
<dbReference type="CTD" id="339501"/>
<dbReference type="InterPro" id="IPR001254">
    <property type="entry name" value="Trypsin_dom"/>
</dbReference>
<evidence type="ECO:0000313" key="14">
    <source>
        <dbReference type="RefSeq" id="XP_032333166.1"/>
    </source>
</evidence>
<proteinExistence type="predicted"/>
<keyword evidence="2 10" id="KW-0645">Protease</keyword>
<keyword evidence="6" id="KW-0325">Glycoprotein</keyword>
<dbReference type="InterPro" id="IPR001314">
    <property type="entry name" value="Peptidase_S1A"/>
</dbReference>
<feature type="compositionally biased region" description="Low complexity" evidence="11">
    <location>
        <begin position="59"/>
        <end position="82"/>
    </location>
</feature>
<feature type="domain" description="Peptidase S1" evidence="12">
    <location>
        <begin position="134"/>
        <end position="367"/>
    </location>
</feature>
<dbReference type="AlphaFoldDB" id="A0A8B8SSP6"/>
<protein>
    <recommendedName>
        <fullName evidence="9">tryptase</fullName>
        <ecNumber evidence="9">3.4.21.59</ecNumber>
    </recommendedName>
</protein>
<evidence type="ECO:0000256" key="10">
    <source>
        <dbReference type="RuleBase" id="RU363034"/>
    </source>
</evidence>
<dbReference type="PROSITE" id="PS00134">
    <property type="entry name" value="TRYPSIN_HIS"/>
    <property type="match status" value="1"/>
</dbReference>
<dbReference type="SMART" id="SM00020">
    <property type="entry name" value="Tryp_SPc"/>
    <property type="match status" value="1"/>
</dbReference>
<dbReference type="InterPro" id="IPR018114">
    <property type="entry name" value="TRYPSIN_HIS"/>
</dbReference>
<dbReference type="PANTHER" id="PTHR24253">
    <property type="entry name" value="TRANSMEMBRANE PROTEASE SERINE"/>
    <property type="match status" value="1"/>
</dbReference>
<evidence type="ECO:0000256" key="7">
    <source>
        <dbReference type="ARBA" id="ARBA00050838"/>
    </source>
</evidence>
<feature type="region of interest" description="Disordered" evidence="11">
    <location>
        <begin position="55"/>
        <end position="82"/>
    </location>
</feature>
<evidence type="ECO:0000256" key="9">
    <source>
        <dbReference type="ARBA" id="ARBA00066748"/>
    </source>
</evidence>
<dbReference type="RefSeq" id="XP_032333166.1">
    <property type="nucleotide sequence ID" value="XM_032477275.1"/>
</dbReference>
<evidence type="ECO:0000256" key="11">
    <source>
        <dbReference type="SAM" id="MobiDB-lite"/>
    </source>
</evidence>
<dbReference type="KEGG" id="cfr:102513722"/>
<dbReference type="PROSITE" id="PS00135">
    <property type="entry name" value="TRYPSIN_SER"/>
    <property type="match status" value="1"/>
</dbReference>
<keyword evidence="10" id="KW-0720">Serine protease</keyword>
<keyword evidence="3" id="KW-0732">Signal</keyword>
<evidence type="ECO:0000256" key="3">
    <source>
        <dbReference type="ARBA" id="ARBA00022729"/>
    </source>
</evidence>
<evidence type="ECO:0000256" key="8">
    <source>
        <dbReference type="ARBA" id="ARBA00054350"/>
    </source>
</evidence>
<dbReference type="Pfam" id="PF00089">
    <property type="entry name" value="Trypsin"/>
    <property type="match status" value="1"/>
</dbReference>
<keyword evidence="4 10" id="KW-0378">Hydrolase</keyword>
<dbReference type="PROSITE" id="PS50240">
    <property type="entry name" value="TRYPSIN_DOM"/>
    <property type="match status" value="1"/>
</dbReference>
<evidence type="ECO:0000256" key="6">
    <source>
        <dbReference type="ARBA" id="ARBA00023180"/>
    </source>
</evidence>
<dbReference type="GeneID" id="102513722"/>
<dbReference type="Proteomes" id="UP000694856">
    <property type="component" value="Chromosome 3"/>
</dbReference>
<dbReference type="SUPFAM" id="SSF50494">
    <property type="entry name" value="Trypsin-like serine proteases"/>
    <property type="match status" value="1"/>
</dbReference>
<keyword evidence="13" id="KW-1185">Reference proteome</keyword>
<dbReference type="PRINTS" id="PR00722">
    <property type="entry name" value="CHYMOTRYPSIN"/>
</dbReference>